<sequence>MGEHSVELNEICLPIRGDLQIMEVELKRELSAAKNAFILEINQHILNSSGKKLRPSLLLLSSRMGNHGHEKAIPVAVATELVHTATLVHDDVLDKASMRRNRATLNTRWNNKTAVLAGDYLYFKAVSLVDALEIPQILSMIASVTQEIWEGEVIQTERCYDPYLSEFDYLTIIKKKTASFMSACCQIGATLARMSPEARKGLSNYGLNFGMAFQIIDDCLDLTASADETGKSTYKDIEQGKMTLPLIYLVKRASKKDKQALINLFERERQEVIDLLARYETIGLSLQRAKEYLIKAKDELKVVEDSEAKDALYQLGDYLLERARAAAPADVDSKVEMMI</sequence>
<dbReference type="CDD" id="cd00685">
    <property type="entry name" value="Trans_IPPS_HT"/>
    <property type="match status" value="1"/>
</dbReference>
<comment type="similarity">
    <text evidence="2 6">Belongs to the FPP/GGPP synthase family.</text>
</comment>
<dbReference type="PANTHER" id="PTHR12001:SF69">
    <property type="entry name" value="ALL TRANS-POLYPRENYL-DIPHOSPHATE SYNTHASE PDSS1"/>
    <property type="match status" value="1"/>
</dbReference>
<proteinExistence type="inferred from homology"/>
<dbReference type="GO" id="GO:0008299">
    <property type="term" value="P:isoprenoid biosynthetic process"/>
    <property type="evidence" value="ECO:0007669"/>
    <property type="project" value="InterPro"/>
</dbReference>
<dbReference type="Gene3D" id="1.10.600.10">
    <property type="entry name" value="Farnesyl Diphosphate Synthase"/>
    <property type="match status" value="1"/>
</dbReference>
<name>A0A7C1RQF3_UNCAE</name>
<keyword evidence="5" id="KW-0460">Magnesium</keyword>
<dbReference type="InterPro" id="IPR008949">
    <property type="entry name" value="Isoprenoid_synthase_dom_sf"/>
</dbReference>
<dbReference type="Proteomes" id="UP000885667">
    <property type="component" value="Unassembled WGS sequence"/>
</dbReference>
<protein>
    <submittedName>
        <fullName evidence="7">Polyprenyl synthetase family protein</fullName>
    </submittedName>
</protein>
<accession>A0A7C1RQF3</accession>
<dbReference type="PANTHER" id="PTHR12001">
    <property type="entry name" value="GERANYLGERANYL PYROPHOSPHATE SYNTHASE"/>
    <property type="match status" value="1"/>
</dbReference>
<comment type="caution">
    <text evidence="7">The sequence shown here is derived from an EMBL/GenBank/DDBJ whole genome shotgun (WGS) entry which is preliminary data.</text>
</comment>
<keyword evidence="3 6" id="KW-0808">Transferase</keyword>
<dbReference type="SFLD" id="SFLDS00005">
    <property type="entry name" value="Isoprenoid_Synthase_Type_I"/>
    <property type="match status" value="1"/>
</dbReference>
<gene>
    <name evidence="7" type="ORF">ENH69_02875</name>
</gene>
<dbReference type="AlphaFoldDB" id="A0A7C1RQF3"/>
<dbReference type="Pfam" id="PF00348">
    <property type="entry name" value="polyprenyl_synt"/>
    <property type="match status" value="1"/>
</dbReference>
<dbReference type="SUPFAM" id="SSF48576">
    <property type="entry name" value="Terpenoid synthases"/>
    <property type="match status" value="1"/>
</dbReference>
<evidence type="ECO:0000313" key="7">
    <source>
        <dbReference type="EMBL" id="HDZ50146.1"/>
    </source>
</evidence>
<dbReference type="EMBL" id="DRFT01000201">
    <property type="protein sequence ID" value="HDZ50146.1"/>
    <property type="molecule type" value="Genomic_DNA"/>
</dbReference>
<evidence type="ECO:0000256" key="5">
    <source>
        <dbReference type="ARBA" id="ARBA00022842"/>
    </source>
</evidence>
<organism evidence="7">
    <name type="scientific">Aerophobetes bacterium</name>
    <dbReference type="NCBI Taxonomy" id="2030807"/>
    <lineage>
        <taxon>Bacteria</taxon>
        <taxon>Candidatus Aerophobota</taxon>
    </lineage>
</organism>
<keyword evidence="4" id="KW-0479">Metal-binding</keyword>
<evidence type="ECO:0000256" key="3">
    <source>
        <dbReference type="ARBA" id="ARBA00022679"/>
    </source>
</evidence>
<dbReference type="GO" id="GO:0046872">
    <property type="term" value="F:metal ion binding"/>
    <property type="evidence" value="ECO:0007669"/>
    <property type="project" value="UniProtKB-KW"/>
</dbReference>
<evidence type="ECO:0000256" key="4">
    <source>
        <dbReference type="ARBA" id="ARBA00022723"/>
    </source>
</evidence>
<reference evidence="7" key="1">
    <citation type="journal article" date="2020" name="mSystems">
        <title>Genome- and Community-Level Interaction Insights into Carbon Utilization and Element Cycling Functions of Hydrothermarchaeota in Hydrothermal Sediment.</title>
        <authorList>
            <person name="Zhou Z."/>
            <person name="Liu Y."/>
            <person name="Xu W."/>
            <person name="Pan J."/>
            <person name="Luo Z.H."/>
            <person name="Li M."/>
        </authorList>
    </citation>
    <scope>NUCLEOTIDE SEQUENCE [LARGE SCALE GENOMIC DNA]</scope>
    <source>
        <strain evidence="7">HyVt-329</strain>
    </source>
</reference>
<comment type="cofactor">
    <cofactor evidence="1">
        <name>Mg(2+)</name>
        <dbReference type="ChEBI" id="CHEBI:18420"/>
    </cofactor>
</comment>
<dbReference type="InterPro" id="IPR000092">
    <property type="entry name" value="Polyprenyl_synt"/>
</dbReference>
<evidence type="ECO:0000256" key="1">
    <source>
        <dbReference type="ARBA" id="ARBA00001946"/>
    </source>
</evidence>
<dbReference type="GO" id="GO:0004659">
    <property type="term" value="F:prenyltransferase activity"/>
    <property type="evidence" value="ECO:0007669"/>
    <property type="project" value="InterPro"/>
</dbReference>
<evidence type="ECO:0000256" key="2">
    <source>
        <dbReference type="ARBA" id="ARBA00006706"/>
    </source>
</evidence>
<evidence type="ECO:0000256" key="6">
    <source>
        <dbReference type="RuleBase" id="RU004466"/>
    </source>
</evidence>